<keyword evidence="2" id="KW-1185">Reference proteome</keyword>
<accession>A0AAW2EMH8</accession>
<organism evidence="1 2">
    <name type="scientific">Cardiocondyla obscurior</name>
    <dbReference type="NCBI Taxonomy" id="286306"/>
    <lineage>
        <taxon>Eukaryota</taxon>
        <taxon>Metazoa</taxon>
        <taxon>Ecdysozoa</taxon>
        <taxon>Arthropoda</taxon>
        <taxon>Hexapoda</taxon>
        <taxon>Insecta</taxon>
        <taxon>Pterygota</taxon>
        <taxon>Neoptera</taxon>
        <taxon>Endopterygota</taxon>
        <taxon>Hymenoptera</taxon>
        <taxon>Apocrita</taxon>
        <taxon>Aculeata</taxon>
        <taxon>Formicoidea</taxon>
        <taxon>Formicidae</taxon>
        <taxon>Myrmicinae</taxon>
        <taxon>Cardiocondyla</taxon>
    </lineage>
</organism>
<name>A0AAW2EMH8_9HYME</name>
<evidence type="ECO:0000313" key="1">
    <source>
        <dbReference type="EMBL" id="KAL0104931.1"/>
    </source>
</evidence>
<dbReference type="EMBL" id="JADYXP020000019">
    <property type="protein sequence ID" value="KAL0104931.1"/>
    <property type="molecule type" value="Genomic_DNA"/>
</dbReference>
<gene>
    <name evidence="1" type="ORF">PUN28_016524</name>
</gene>
<dbReference type="AlphaFoldDB" id="A0AAW2EMH8"/>
<protein>
    <recommendedName>
        <fullName evidence="3">Ribosomal protein L20</fullName>
    </recommendedName>
</protein>
<evidence type="ECO:0008006" key="3">
    <source>
        <dbReference type="Google" id="ProtNLM"/>
    </source>
</evidence>
<sequence length="63" mass="7423">MCIMNFLFVTVLHGKRNVRARRGSKTIARKVFRLTHSFHGCYNCERLKKKNLIILLTVNTFVK</sequence>
<dbReference type="Proteomes" id="UP001430953">
    <property type="component" value="Unassembled WGS sequence"/>
</dbReference>
<comment type="caution">
    <text evidence="1">The sequence shown here is derived from an EMBL/GenBank/DDBJ whole genome shotgun (WGS) entry which is preliminary data.</text>
</comment>
<evidence type="ECO:0000313" key="2">
    <source>
        <dbReference type="Proteomes" id="UP001430953"/>
    </source>
</evidence>
<reference evidence="1 2" key="1">
    <citation type="submission" date="2023-03" db="EMBL/GenBank/DDBJ databases">
        <title>High recombination rates correlate with genetic variation in Cardiocondyla obscurior ants.</title>
        <authorList>
            <person name="Errbii M."/>
        </authorList>
    </citation>
    <scope>NUCLEOTIDE SEQUENCE [LARGE SCALE GENOMIC DNA]</scope>
    <source>
        <strain evidence="1">Alpha-2009</strain>
        <tissue evidence="1">Whole body</tissue>
    </source>
</reference>
<proteinExistence type="predicted"/>